<gene>
    <name evidence="3" type="ORF">GMI68_02150</name>
</gene>
<dbReference type="Proteomes" id="UP000636394">
    <property type="component" value="Unassembled WGS sequence"/>
</dbReference>
<evidence type="ECO:0000256" key="1">
    <source>
        <dbReference type="SAM" id="MobiDB-lite"/>
    </source>
</evidence>
<name>A0ABX0IG50_9ACTN</name>
<keyword evidence="2" id="KW-0732">Signal</keyword>
<feature type="signal peptide" evidence="2">
    <location>
        <begin position="1"/>
        <end position="29"/>
    </location>
</feature>
<keyword evidence="4" id="KW-1185">Reference proteome</keyword>
<accession>A0ABX0IG50</accession>
<dbReference type="InterPro" id="IPR032290">
    <property type="entry name" value="DUF4839"/>
</dbReference>
<proteinExistence type="predicted"/>
<feature type="region of interest" description="Disordered" evidence="1">
    <location>
        <begin position="156"/>
        <end position="226"/>
    </location>
</feature>
<feature type="compositionally biased region" description="Basic and acidic residues" evidence="1">
    <location>
        <begin position="156"/>
        <end position="173"/>
    </location>
</feature>
<sequence length="344" mass="37593">MKGYRLAKKVTAIVAVAALVCGLCGCANSSGTENAPKEATADQAVEPVTVSYSLQLDITCQENLLFSRYDVNVLIDGTSIGILDHGASKTYEIDLEEGSHTLTVEKEDDSAVDGSVDFEITQESYASCNLALSSDQVAIEDFQIISITEKEKREKAAQEKAAIEEEARKKEEAQAQAAQEEAARRAQEEEAKAAQEKAAEEEARKREEEEAKAAEERMNTPLTADNDADFAEFLDSEDYGAISSFANSHIGQVIEFDGNVADVAHHEGFDTRFDYLIYVGDYSETSAHGPIFQFEDVNYYDLNLADGSPDTIGVGLNLRIKAKIVDYDSNADITKLDPIEVSVR</sequence>
<feature type="compositionally biased region" description="Basic and acidic residues" evidence="1">
    <location>
        <begin position="181"/>
        <end position="218"/>
    </location>
</feature>
<feature type="chain" id="PRO_5045106412" evidence="2">
    <location>
        <begin position="30"/>
        <end position="344"/>
    </location>
</feature>
<evidence type="ECO:0000313" key="3">
    <source>
        <dbReference type="EMBL" id="NHM13583.1"/>
    </source>
</evidence>
<dbReference type="RefSeq" id="WP_166338528.1">
    <property type="nucleotide sequence ID" value="NZ_WPCR01000002.1"/>
</dbReference>
<dbReference type="Pfam" id="PF16127">
    <property type="entry name" value="DUF4839"/>
    <property type="match status" value="1"/>
</dbReference>
<reference evidence="3 4" key="1">
    <citation type="submission" date="2019-11" db="EMBL/GenBank/DDBJ databases">
        <title>Eggerthellaceae novel genus isolated from the rectal contents of marmort.</title>
        <authorList>
            <person name="Zhang G."/>
        </authorList>
    </citation>
    <scope>NUCLEOTIDE SEQUENCE [LARGE SCALE GENOMIC DNA]</scope>
    <source>
        <strain evidence="4">zg-886</strain>
    </source>
</reference>
<evidence type="ECO:0000313" key="4">
    <source>
        <dbReference type="Proteomes" id="UP000636394"/>
    </source>
</evidence>
<dbReference type="PROSITE" id="PS51257">
    <property type="entry name" value="PROKAR_LIPOPROTEIN"/>
    <property type="match status" value="1"/>
</dbReference>
<dbReference type="EMBL" id="WPCR01000002">
    <property type="protein sequence ID" value="NHM13583.1"/>
    <property type="molecule type" value="Genomic_DNA"/>
</dbReference>
<protein>
    <submittedName>
        <fullName evidence="3">DUF4839 domain-containing protein</fullName>
    </submittedName>
</protein>
<organism evidence="3 4">
    <name type="scientific">Xiamenia xianingshaonis</name>
    <dbReference type="NCBI Taxonomy" id="2682776"/>
    <lineage>
        <taxon>Bacteria</taxon>
        <taxon>Bacillati</taxon>
        <taxon>Actinomycetota</taxon>
        <taxon>Coriobacteriia</taxon>
        <taxon>Eggerthellales</taxon>
        <taxon>Eggerthellaceae</taxon>
        <taxon>Xiamenia</taxon>
    </lineage>
</organism>
<evidence type="ECO:0000256" key="2">
    <source>
        <dbReference type="SAM" id="SignalP"/>
    </source>
</evidence>
<comment type="caution">
    <text evidence="3">The sequence shown here is derived from an EMBL/GenBank/DDBJ whole genome shotgun (WGS) entry which is preliminary data.</text>
</comment>